<dbReference type="PANTHER" id="PTHR30435:SF18">
    <property type="entry name" value="FLAGELLAR BASAL-BODY ROD PROTEIN FLGF"/>
    <property type="match status" value="1"/>
</dbReference>
<dbReference type="Pfam" id="PF00460">
    <property type="entry name" value="Flg_bb_rod"/>
    <property type="match status" value="1"/>
</dbReference>
<feature type="domain" description="Flagellar basal body rod protein N-terminal" evidence="7">
    <location>
        <begin position="17"/>
        <end position="35"/>
    </location>
</feature>
<evidence type="ECO:0000256" key="1">
    <source>
        <dbReference type="ARBA" id="ARBA00004117"/>
    </source>
</evidence>
<dbReference type="Pfam" id="PF06429">
    <property type="entry name" value="Flg_bbr_C"/>
    <property type="match status" value="1"/>
</dbReference>
<evidence type="ECO:0000313" key="10">
    <source>
        <dbReference type="EMBL" id="PWY55617.1"/>
    </source>
</evidence>
<evidence type="ECO:0000313" key="13">
    <source>
        <dbReference type="Proteomes" id="UP000287374"/>
    </source>
</evidence>
<evidence type="ECO:0000256" key="3">
    <source>
        <dbReference type="ARBA" id="ARBA00023143"/>
    </source>
</evidence>
<dbReference type="PANTHER" id="PTHR30435">
    <property type="entry name" value="FLAGELLAR PROTEIN"/>
    <property type="match status" value="1"/>
</dbReference>
<dbReference type="InterPro" id="IPR020013">
    <property type="entry name" value="Flagellar_FlgE/F/G"/>
</dbReference>
<dbReference type="Pfam" id="PF22692">
    <property type="entry name" value="LlgE_F_G_D1"/>
    <property type="match status" value="1"/>
</dbReference>
<dbReference type="InterPro" id="IPR012836">
    <property type="entry name" value="FlgF"/>
</dbReference>
<feature type="domain" description="Flagellar hook protein FlgE/F/G-like D1" evidence="9">
    <location>
        <begin position="82"/>
        <end position="147"/>
    </location>
</feature>
<keyword evidence="10" id="KW-0966">Cell projection</keyword>
<keyword evidence="13" id="KW-1185">Reference proteome</keyword>
<comment type="caution">
    <text evidence="10">The sequence shown here is derived from an EMBL/GenBank/DDBJ whole genome shotgun (WGS) entry which is preliminary data.</text>
</comment>
<dbReference type="Proteomes" id="UP000287374">
    <property type="component" value="Unassembled WGS sequence"/>
</dbReference>
<protein>
    <recommendedName>
        <fullName evidence="5 6">Flagellar basal-body rod protein FlgF</fullName>
    </recommendedName>
</protein>
<evidence type="ECO:0000259" key="9">
    <source>
        <dbReference type="Pfam" id="PF22692"/>
    </source>
</evidence>
<evidence type="ECO:0000256" key="4">
    <source>
        <dbReference type="ARBA" id="ARBA00038560"/>
    </source>
</evidence>
<comment type="similarity">
    <text evidence="2 6">Belongs to the flagella basal body rod proteins family.</text>
</comment>
<evidence type="ECO:0000256" key="2">
    <source>
        <dbReference type="ARBA" id="ARBA00009677"/>
    </source>
</evidence>
<dbReference type="OrthoDB" id="9804559at2"/>
<reference evidence="10 12" key="1">
    <citation type="submission" date="2018-05" db="EMBL/GenBank/DDBJ databases">
        <title>Legionella qingyii sp.nov., whole genome shotgun sequence.</title>
        <authorList>
            <person name="Wu H."/>
            <person name="Zhu Q."/>
            <person name="Hu C."/>
        </authorList>
    </citation>
    <scope>NUCLEOTIDE SEQUENCE [LARGE SCALE GENOMIC DNA]</scope>
    <source>
        <strain evidence="10 12">HEB18</strain>
    </source>
</reference>
<evidence type="ECO:0000259" key="8">
    <source>
        <dbReference type="Pfam" id="PF06429"/>
    </source>
</evidence>
<dbReference type="NCBIfam" id="NF009280">
    <property type="entry name" value="PRK12640.1"/>
    <property type="match status" value="1"/>
</dbReference>
<evidence type="ECO:0000256" key="6">
    <source>
        <dbReference type="RuleBase" id="RU362116"/>
    </source>
</evidence>
<dbReference type="RefSeq" id="WP_110142700.1">
    <property type="nucleotide sequence ID" value="NZ_QHJG01000016.1"/>
</dbReference>
<keyword evidence="10" id="KW-0969">Cilium</keyword>
<evidence type="ECO:0000313" key="12">
    <source>
        <dbReference type="Proteomes" id="UP000247152"/>
    </source>
</evidence>
<evidence type="ECO:0000259" key="7">
    <source>
        <dbReference type="Pfam" id="PF00460"/>
    </source>
</evidence>
<comment type="subunit">
    <text evidence="4 6">The basal body constitutes a major portion of the flagellar organelle and consists of five rings (E,L,P,S, and M) mounted on a central rod. The rod consists of about 26 subunits of FlgG in the distal portion, and FlgB, FlgC and FlgF are thought to build up the proximal portion of the rod with about 6 subunits each.</text>
</comment>
<dbReference type="EMBL" id="RZGX01000014">
    <property type="protein sequence ID" value="RUR21788.1"/>
    <property type="molecule type" value="Genomic_DNA"/>
</dbReference>
<keyword evidence="3 6" id="KW-0975">Bacterial flagellum</keyword>
<dbReference type="InterPro" id="IPR037925">
    <property type="entry name" value="FlgE/F/G-like"/>
</dbReference>
<dbReference type="SUPFAM" id="SSF117143">
    <property type="entry name" value="Flagellar hook protein flgE"/>
    <property type="match status" value="1"/>
</dbReference>
<keyword evidence="10" id="KW-0282">Flagellum</keyword>
<reference evidence="11 13" key="2">
    <citation type="submission" date="2018-12" db="EMBL/GenBank/DDBJ databases">
        <title>Legionella sp,whole genome shotgun sequence.</title>
        <authorList>
            <person name="Wu H."/>
        </authorList>
    </citation>
    <scope>NUCLEOTIDE SEQUENCE [LARGE SCALE GENOMIC DNA]</scope>
    <source>
        <strain evidence="13">km489</strain>
        <strain evidence="11">Km489</strain>
    </source>
</reference>
<sequence length="247" mass="25773">MDPILYNAAGGGRIGFKRQEIIANNLANVNTPGFKADMYQAQTLYANMNGSNDGPAFAIQNPSAVDLSPGEIMTTGRNLDVAIEGNGWFAVGNGQGKEAYTKAGNLRLDVNGLLTTASGHPVLGNGGPISIPPAQSINIGTDGTITVVPLGGDPRSAVILDRIKLVTLDKNNIIKNSEGLFQLKNGGAPTAANGSVKVKSGAIEGSNVNAIDQMVEMISSGREYDSHMKVISTVEDNLQKLAQVLQV</sequence>
<proteinExistence type="inferred from homology"/>
<comment type="subcellular location">
    <subcellularLocation>
        <location evidence="1 6">Bacterial flagellum basal body</location>
    </subcellularLocation>
</comment>
<feature type="domain" description="Flagellar basal-body/hook protein C-terminal" evidence="8">
    <location>
        <begin position="200"/>
        <end position="243"/>
    </location>
</feature>
<dbReference type="InterPro" id="IPR001444">
    <property type="entry name" value="Flag_bb_rod_N"/>
</dbReference>
<dbReference type="InterPro" id="IPR010930">
    <property type="entry name" value="Flg_bb/hook_C_dom"/>
</dbReference>
<gene>
    <name evidence="10" type="primary">flgF</name>
    <name evidence="10" type="ORF">DGG96_10955</name>
    <name evidence="11" type="ORF">ELY20_11215</name>
</gene>
<organism evidence="10 12">
    <name type="scientific">Legionella qingyii</name>
    <dbReference type="NCBI Taxonomy" id="2184757"/>
    <lineage>
        <taxon>Bacteria</taxon>
        <taxon>Pseudomonadati</taxon>
        <taxon>Pseudomonadota</taxon>
        <taxon>Gammaproteobacteria</taxon>
        <taxon>Legionellales</taxon>
        <taxon>Legionellaceae</taxon>
        <taxon>Legionella</taxon>
    </lineage>
</organism>
<accession>A0A317U462</accession>
<evidence type="ECO:0000313" key="11">
    <source>
        <dbReference type="EMBL" id="RUR21788.1"/>
    </source>
</evidence>
<dbReference type="NCBIfam" id="TIGR02490">
    <property type="entry name" value="flgF"/>
    <property type="match status" value="1"/>
</dbReference>
<dbReference type="GO" id="GO:0071978">
    <property type="term" value="P:bacterial-type flagellum-dependent swarming motility"/>
    <property type="evidence" value="ECO:0007669"/>
    <property type="project" value="TreeGrafter"/>
</dbReference>
<dbReference type="Proteomes" id="UP000247152">
    <property type="component" value="Unassembled WGS sequence"/>
</dbReference>
<dbReference type="EMBL" id="QHJG01000016">
    <property type="protein sequence ID" value="PWY55617.1"/>
    <property type="molecule type" value="Genomic_DNA"/>
</dbReference>
<dbReference type="GO" id="GO:0030694">
    <property type="term" value="C:bacterial-type flagellum basal body, rod"/>
    <property type="evidence" value="ECO:0007669"/>
    <property type="project" value="UniProtKB-UniRule"/>
</dbReference>
<dbReference type="AlphaFoldDB" id="A0A317U462"/>
<name>A0A317U462_9GAMM</name>
<evidence type="ECO:0000256" key="5">
    <source>
        <dbReference type="ARBA" id="ARBA00040228"/>
    </source>
</evidence>
<dbReference type="NCBIfam" id="TIGR03506">
    <property type="entry name" value="FlgEFG_subfam"/>
    <property type="match status" value="1"/>
</dbReference>
<dbReference type="InterPro" id="IPR053967">
    <property type="entry name" value="LlgE_F_G-like_D1"/>
</dbReference>